<dbReference type="Proteomes" id="UP000827092">
    <property type="component" value="Unassembled WGS sequence"/>
</dbReference>
<keyword evidence="4 5" id="KW-0472">Membrane</keyword>
<dbReference type="InterPro" id="IPR004853">
    <property type="entry name" value="Sugar_P_trans_dom"/>
</dbReference>
<comment type="caution">
    <text evidence="7">The sequence shown here is derived from an EMBL/GenBank/DDBJ whole genome shotgun (WGS) entry which is preliminary data.</text>
</comment>
<evidence type="ECO:0000256" key="2">
    <source>
        <dbReference type="ARBA" id="ARBA00022692"/>
    </source>
</evidence>
<feature type="transmembrane region" description="Helical" evidence="5">
    <location>
        <begin position="112"/>
        <end position="132"/>
    </location>
</feature>
<feature type="transmembrane region" description="Helical" evidence="5">
    <location>
        <begin position="139"/>
        <end position="159"/>
    </location>
</feature>
<evidence type="ECO:0000313" key="7">
    <source>
        <dbReference type="EMBL" id="KAG8181830.1"/>
    </source>
</evidence>
<comment type="subcellular location">
    <subcellularLocation>
        <location evidence="1">Membrane</location>
        <topology evidence="1">Multi-pass membrane protein</topology>
    </subcellularLocation>
</comment>
<feature type="transmembrane region" description="Helical" evidence="5">
    <location>
        <begin position="39"/>
        <end position="61"/>
    </location>
</feature>
<dbReference type="PANTHER" id="PTHR11132">
    <property type="entry name" value="SOLUTE CARRIER FAMILY 35"/>
    <property type="match status" value="1"/>
</dbReference>
<dbReference type="InterPro" id="IPR037185">
    <property type="entry name" value="EmrE-like"/>
</dbReference>
<reference evidence="7 8" key="1">
    <citation type="journal article" date="2022" name="Nat. Ecol. Evol.">
        <title>A masculinizing supergene underlies an exaggerated male reproductive morph in a spider.</title>
        <authorList>
            <person name="Hendrickx F."/>
            <person name="De Corte Z."/>
            <person name="Sonet G."/>
            <person name="Van Belleghem S.M."/>
            <person name="Kostlbacher S."/>
            <person name="Vangestel C."/>
        </authorList>
    </citation>
    <scope>NUCLEOTIDE SEQUENCE [LARGE SCALE GENOMIC DNA]</scope>
    <source>
        <strain evidence="7">W744_W776</strain>
    </source>
</reference>
<name>A0AAV6UBU3_9ARAC</name>
<evidence type="ECO:0000256" key="5">
    <source>
        <dbReference type="SAM" id="Phobius"/>
    </source>
</evidence>
<evidence type="ECO:0000313" key="8">
    <source>
        <dbReference type="Proteomes" id="UP000827092"/>
    </source>
</evidence>
<feature type="transmembrane region" description="Helical" evidence="5">
    <location>
        <begin position="73"/>
        <end position="92"/>
    </location>
</feature>
<sequence>MLIQTFMYNKAFSWRIKSTLIPISLGVILNSAYDVKFNILGTAFAIFGVVVTSFYQVWVGEKQREFQVNSMQLLYYQAPLSALFLLFCVPMIEPPWASDGLMNRTFNLLDLGLVLLSGLIAFLVNVSIYWIIGNTSAVTYNVVGQLKFCLTLIGGYLLFMEPILPIQFLGILITISGVSLYAYFKSQDNKALPFTIHK</sequence>
<evidence type="ECO:0000256" key="4">
    <source>
        <dbReference type="ARBA" id="ARBA00023136"/>
    </source>
</evidence>
<evidence type="ECO:0000256" key="1">
    <source>
        <dbReference type="ARBA" id="ARBA00004141"/>
    </source>
</evidence>
<feature type="transmembrane region" description="Helical" evidence="5">
    <location>
        <begin position="165"/>
        <end position="184"/>
    </location>
</feature>
<keyword evidence="8" id="KW-1185">Reference proteome</keyword>
<dbReference type="EMBL" id="JAFNEN010000493">
    <property type="protein sequence ID" value="KAG8181830.1"/>
    <property type="molecule type" value="Genomic_DNA"/>
</dbReference>
<feature type="transmembrane region" description="Helical" evidence="5">
    <location>
        <begin position="12"/>
        <end position="33"/>
    </location>
</feature>
<evidence type="ECO:0000256" key="3">
    <source>
        <dbReference type="ARBA" id="ARBA00022989"/>
    </source>
</evidence>
<dbReference type="Pfam" id="PF03151">
    <property type="entry name" value="TPT"/>
    <property type="match status" value="1"/>
</dbReference>
<gene>
    <name evidence="7" type="ORF">JTE90_003977</name>
</gene>
<keyword evidence="2 5" id="KW-0812">Transmembrane</keyword>
<evidence type="ECO:0000259" key="6">
    <source>
        <dbReference type="Pfam" id="PF03151"/>
    </source>
</evidence>
<protein>
    <recommendedName>
        <fullName evidence="6">Sugar phosphate transporter domain-containing protein</fullName>
    </recommendedName>
</protein>
<dbReference type="SUPFAM" id="SSF103481">
    <property type="entry name" value="Multidrug resistance efflux transporter EmrE"/>
    <property type="match status" value="1"/>
</dbReference>
<feature type="domain" description="Sugar phosphate transporter" evidence="6">
    <location>
        <begin position="4"/>
        <end position="181"/>
    </location>
</feature>
<dbReference type="InterPro" id="IPR050186">
    <property type="entry name" value="TPT_transporter"/>
</dbReference>
<dbReference type="AlphaFoldDB" id="A0AAV6UBU3"/>
<dbReference type="GO" id="GO:0016020">
    <property type="term" value="C:membrane"/>
    <property type="evidence" value="ECO:0007669"/>
    <property type="project" value="UniProtKB-SubCell"/>
</dbReference>
<keyword evidence="3 5" id="KW-1133">Transmembrane helix</keyword>
<proteinExistence type="predicted"/>
<organism evidence="7 8">
    <name type="scientific">Oedothorax gibbosus</name>
    <dbReference type="NCBI Taxonomy" id="931172"/>
    <lineage>
        <taxon>Eukaryota</taxon>
        <taxon>Metazoa</taxon>
        <taxon>Ecdysozoa</taxon>
        <taxon>Arthropoda</taxon>
        <taxon>Chelicerata</taxon>
        <taxon>Arachnida</taxon>
        <taxon>Araneae</taxon>
        <taxon>Araneomorphae</taxon>
        <taxon>Entelegynae</taxon>
        <taxon>Araneoidea</taxon>
        <taxon>Linyphiidae</taxon>
        <taxon>Erigoninae</taxon>
        <taxon>Oedothorax</taxon>
    </lineage>
</organism>
<accession>A0AAV6UBU3</accession>